<evidence type="ECO:0000313" key="4">
    <source>
        <dbReference type="Proteomes" id="UP000077623"/>
    </source>
</evidence>
<keyword evidence="4" id="KW-1185">Reference proteome</keyword>
<protein>
    <submittedName>
        <fullName evidence="3">Uncharacterized protein</fullName>
    </submittedName>
</protein>
<dbReference type="EMBL" id="LWUJ01000016">
    <property type="protein sequence ID" value="OAL09742.1"/>
    <property type="molecule type" value="Genomic_DNA"/>
</dbReference>
<evidence type="ECO:0000313" key="3">
    <source>
        <dbReference type="EMBL" id="OAL09742.1"/>
    </source>
</evidence>
<proteinExistence type="predicted"/>
<keyword evidence="2" id="KW-1133">Transmembrane helix</keyword>
<dbReference type="Proteomes" id="UP000077623">
    <property type="component" value="Unassembled WGS sequence"/>
</dbReference>
<evidence type="ECO:0000256" key="1">
    <source>
        <dbReference type="SAM" id="MobiDB-lite"/>
    </source>
</evidence>
<sequence>MTLLGKVLEMGASFFIASAVSGVVSAFIGNSKKDNSISQTASETGNAGKGSSGNVNDDIDPGAVFA</sequence>
<dbReference type="STRING" id="432608.A6V39_05465"/>
<organism evidence="3 4">
    <name type="scientific">Candidatus Mycoplasma haematobovis</name>
    <dbReference type="NCBI Taxonomy" id="432608"/>
    <lineage>
        <taxon>Bacteria</taxon>
        <taxon>Bacillati</taxon>
        <taxon>Mycoplasmatota</taxon>
        <taxon>Mollicutes</taxon>
        <taxon>Mycoplasmataceae</taxon>
        <taxon>Mycoplasma</taxon>
    </lineage>
</organism>
<feature type="compositionally biased region" description="Polar residues" evidence="1">
    <location>
        <begin position="36"/>
        <end position="45"/>
    </location>
</feature>
<keyword evidence="2" id="KW-0812">Transmembrane</keyword>
<feature type="region of interest" description="Disordered" evidence="1">
    <location>
        <begin position="34"/>
        <end position="66"/>
    </location>
</feature>
<dbReference type="RefSeq" id="WP_187150730.1">
    <property type="nucleotide sequence ID" value="NZ_LWUJ01000016.1"/>
</dbReference>
<keyword evidence="2" id="KW-0472">Membrane</keyword>
<feature type="transmembrane region" description="Helical" evidence="2">
    <location>
        <begin position="12"/>
        <end position="29"/>
    </location>
</feature>
<comment type="caution">
    <text evidence="3">The sequence shown here is derived from an EMBL/GenBank/DDBJ whole genome shotgun (WGS) entry which is preliminary data.</text>
</comment>
<accession>A0A1A9QB15</accession>
<reference evidence="4" key="1">
    <citation type="submission" date="2016-04" db="EMBL/GenBank/DDBJ databases">
        <authorList>
            <person name="Quiroz-Castaneda R.E."/>
            <person name="Martinez-Ocampo F."/>
        </authorList>
    </citation>
    <scope>NUCLEOTIDE SEQUENCE [LARGE SCALE GENOMIC DNA]</scope>
    <source>
        <strain evidence="4">INIFAP01</strain>
    </source>
</reference>
<name>A0A1A9QB15_9MOLU</name>
<dbReference type="AlphaFoldDB" id="A0A1A9QB15"/>
<evidence type="ECO:0000256" key="2">
    <source>
        <dbReference type="SAM" id="Phobius"/>
    </source>
</evidence>
<gene>
    <name evidence="3" type="ORF">A6V39_05465</name>
</gene>